<feature type="region of interest" description="Disordered" evidence="2">
    <location>
        <begin position="1134"/>
        <end position="1169"/>
    </location>
</feature>
<evidence type="ECO:0000313" key="3">
    <source>
        <dbReference type="EMBL" id="KAL3693665.1"/>
    </source>
</evidence>
<feature type="region of interest" description="Disordered" evidence="2">
    <location>
        <begin position="1029"/>
        <end position="1082"/>
    </location>
</feature>
<dbReference type="PROSITE" id="PS50896">
    <property type="entry name" value="LISH"/>
    <property type="match status" value="1"/>
</dbReference>
<feature type="coiled-coil region" evidence="1">
    <location>
        <begin position="427"/>
        <end position="461"/>
    </location>
</feature>
<dbReference type="AlphaFoldDB" id="A0ABD3HUA5"/>
<keyword evidence="4" id="KW-1185">Reference proteome</keyword>
<dbReference type="EMBL" id="JBJQOH010000003">
    <property type="protein sequence ID" value="KAL3693665.1"/>
    <property type="molecule type" value="Genomic_DNA"/>
</dbReference>
<accession>A0ABD3HUA5</accession>
<feature type="compositionally biased region" description="Basic and acidic residues" evidence="2">
    <location>
        <begin position="845"/>
        <end position="855"/>
    </location>
</feature>
<gene>
    <name evidence="3" type="ORF">R1sor_007316</name>
</gene>
<feature type="region of interest" description="Disordered" evidence="2">
    <location>
        <begin position="785"/>
        <end position="855"/>
    </location>
</feature>
<proteinExistence type="predicted"/>
<dbReference type="PANTHER" id="PTHR39063">
    <property type="entry name" value="ORAL-FACIAL-DIGITAL SYNDROME 1 PROTEIN HOMOLOG"/>
    <property type="match status" value="1"/>
</dbReference>
<evidence type="ECO:0000256" key="2">
    <source>
        <dbReference type="SAM" id="MobiDB-lite"/>
    </source>
</evidence>
<feature type="compositionally biased region" description="Basic and acidic residues" evidence="2">
    <location>
        <begin position="648"/>
        <end position="674"/>
    </location>
</feature>
<comment type="caution">
    <text evidence="3">The sequence shown here is derived from an EMBL/GenBank/DDBJ whole genome shotgun (WGS) entry which is preliminary data.</text>
</comment>
<feature type="coiled-coil region" evidence="1">
    <location>
        <begin position="278"/>
        <end position="329"/>
    </location>
</feature>
<name>A0ABD3HUA5_9MARC</name>
<evidence type="ECO:0008006" key="5">
    <source>
        <dbReference type="Google" id="ProtNLM"/>
    </source>
</evidence>
<feature type="compositionally biased region" description="Polar residues" evidence="2">
    <location>
        <begin position="1148"/>
        <end position="1169"/>
    </location>
</feature>
<feature type="compositionally biased region" description="Basic and acidic residues" evidence="2">
    <location>
        <begin position="701"/>
        <end position="714"/>
    </location>
</feature>
<dbReference type="InterPro" id="IPR055289">
    <property type="entry name" value="OFD1"/>
</dbReference>
<dbReference type="Proteomes" id="UP001633002">
    <property type="component" value="Unassembled WGS sequence"/>
</dbReference>
<dbReference type="InterPro" id="IPR006594">
    <property type="entry name" value="LisH"/>
</dbReference>
<keyword evidence="1" id="KW-0175">Coiled coil</keyword>
<sequence>MHLESIEMADADFSVQELKKQLFTSLKCTGILDSLKSQLRARLLDHLKKQDGNLLENKDKNRKPSVTERLLSSLFLDYLNSYGYAFTQSVFLPESRMVSWPPYSSDEILQLLHLDVPPSFINRQLKFDPDGRSCLMQQLVVALQKISFHMSTQDASVQTQDLDSCLREIDDACHKRQKAERQLASHSLENRFNNFRQEYETRINGEVELQVNRIREYETNALRVEEACRYRRQLAKDREELEELHKARLERIREREEVLTERLIVKEKAIETSAYEQRQKLLVDITNLRDREDKLKEREQQQVRHSEKLAEHEKCLKEREEDIRHMRETLYARADESLAVKLKELEDHYKCKHVQLQSEWALLEARWAAFHEEKSKLANELREANVDREMVMSLHERLAALGEERQLLLDQIENKCQQQEVKWSHEQKKMQKTTNRLEADLKKMEEEKERAVLNRQALQVQLRHSESELLDMVTLLKKTQHVLEMERLHHYSLRSQIANFFSNTSTSEDKPHKTEDRASLSVSKALQLKAAMPGNTRHFEYPGRDQATSPLDAGNFLPETRRHQPSSSESQTTTRSKTQNVTLLRSSSGKIPAEDGKPASGWYHLSTNRDELRGHEHRNPPSGGVRRVSLNSPQEKESSSVHHLSSSSKEKHENSSEGRKRRTENEQDRERAEKNSSSSSEVSSFTSRKSFKELAMAGLPEKSRKESQKSKEKTPGVTSWESTQSSTDYYMLGVTSMKSNTSATEFKIMGKSVKTSTSLDYDNKERRRTEVYEAKFQQNIKKINMENERNDGNSQEAFRQQTTSLLSRSQGHGQSSRMIYEDKTTGGTTTRDLSPTAGGRSSPIRVEEVKAKKDEPRSYQGSFEIQGHQDQIPVTTSNLGTHIRPGIAAHTSLEKSRASGEDVQFSLDHAECHISANDNGLSVMVVQDFGRFSQKLEVTKSLTALEGGPDFGSVEQQNVTEFSGLGVKVSGYHHRENNQHGKEEMEFPGLRQLLKARGSTESGSPATNAAVVAHHKEATNQNEATLKHEWNGSVCQKEPSLSTADASGKTLPHQQVARRRFSEDNNGGDPNSEESCSNPTARAQTVRNPADLGVDETTQEEPQSCLQRTQEWDIQSEQGSHNPDEEGAMECVDHYASGNSDHYVDYSDTFSVPENNSTPTNESASARFP</sequence>
<organism evidence="3 4">
    <name type="scientific">Riccia sorocarpa</name>
    <dbReference type="NCBI Taxonomy" id="122646"/>
    <lineage>
        <taxon>Eukaryota</taxon>
        <taxon>Viridiplantae</taxon>
        <taxon>Streptophyta</taxon>
        <taxon>Embryophyta</taxon>
        <taxon>Marchantiophyta</taxon>
        <taxon>Marchantiopsida</taxon>
        <taxon>Marchantiidae</taxon>
        <taxon>Marchantiales</taxon>
        <taxon>Ricciaceae</taxon>
        <taxon>Riccia</taxon>
    </lineage>
</organism>
<reference evidence="3 4" key="1">
    <citation type="submission" date="2024-09" db="EMBL/GenBank/DDBJ databases">
        <title>Chromosome-scale assembly of Riccia sorocarpa.</title>
        <authorList>
            <person name="Paukszto L."/>
        </authorList>
    </citation>
    <scope>NUCLEOTIDE SEQUENCE [LARGE SCALE GENOMIC DNA]</scope>
    <source>
        <strain evidence="3">LP-2024</strain>
        <tissue evidence="3">Aerial parts of the thallus</tissue>
    </source>
</reference>
<feature type="compositionally biased region" description="Polar residues" evidence="2">
    <location>
        <begin position="565"/>
        <end position="589"/>
    </location>
</feature>
<feature type="compositionally biased region" description="Low complexity" evidence="2">
    <location>
        <begin position="676"/>
        <end position="688"/>
    </location>
</feature>
<evidence type="ECO:0000256" key="1">
    <source>
        <dbReference type="SAM" id="Coils"/>
    </source>
</evidence>
<evidence type="ECO:0000313" key="4">
    <source>
        <dbReference type="Proteomes" id="UP001633002"/>
    </source>
</evidence>
<dbReference type="PANTHER" id="PTHR39063:SF1">
    <property type="entry name" value="OFD1 CENTRIOLE AND CENTRIOLAR SATELLITE PROTEIN"/>
    <property type="match status" value="1"/>
</dbReference>
<feature type="coiled-coil region" evidence="1">
    <location>
        <begin position="162"/>
        <end position="189"/>
    </location>
</feature>
<feature type="region of interest" description="Disordered" evidence="2">
    <location>
        <begin position="533"/>
        <end position="724"/>
    </location>
</feature>
<feature type="compositionally biased region" description="Basic and acidic residues" evidence="2">
    <location>
        <begin position="607"/>
        <end position="619"/>
    </location>
</feature>
<feature type="compositionally biased region" description="Polar residues" evidence="2">
    <location>
        <begin position="1064"/>
        <end position="1082"/>
    </location>
</feature>
<protein>
    <recommendedName>
        <fullName evidence="5">LisH domain-containing protein</fullName>
    </recommendedName>
</protein>
<feature type="compositionally biased region" description="Polar residues" evidence="2">
    <location>
        <begin position="792"/>
        <end position="817"/>
    </location>
</feature>